<reference evidence="5 6" key="1">
    <citation type="submission" date="2021-12" db="EMBL/GenBank/DDBJ databases">
        <title>Genome sequencing of bacteria with rrn-lacking chromosome and rrn-plasmid.</title>
        <authorList>
            <person name="Anda M."/>
            <person name="Iwasaki W."/>
        </authorList>
    </citation>
    <scope>NUCLEOTIDE SEQUENCE [LARGE SCALE GENOMIC DNA]</scope>
    <source>
        <strain evidence="5 6">NBRC 101262</strain>
    </source>
</reference>
<dbReference type="PANTHER" id="PTHR10458:SF22">
    <property type="entry name" value="PEPTIDE DEFORMYLASE"/>
    <property type="match status" value="1"/>
</dbReference>
<dbReference type="PANTHER" id="PTHR10458">
    <property type="entry name" value="PEPTIDE DEFORMYLASE"/>
    <property type="match status" value="1"/>
</dbReference>
<proteinExistence type="inferred from homology"/>
<dbReference type="NCBIfam" id="NF001159">
    <property type="entry name" value="PRK00150.1-3"/>
    <property type="match status" value="1"/>
</dbReference>
<evidence type="ECO:0000313" key="6">
    <source>
        <dbReference type="Proteomes" id="UP001354989"/>
    </source>
</evidence>
<gene>
    <name evidence="4 5" type="primary">def</name>
    <name evidence="5" type="ORF">PEPS_08480</name>
</gene>
<dbReference type="SUPFAM" id="SSF56420">
    <property type="entry name" value="Peptide deformylase"/>
    <property type="match status" value="1"/>
</dbReference>
<dbReference type="CDD" id="cd00487">
    <property type="entry name" value="Pep_deformylase"/>
    <property type="match status" value="1"/>
</dbReference>
<comment type="similarity">
    <text evidence="1 4">Belongs to the polypeptide deformylase family.</text>
</comment>
<protein>
    <recommendedName>
        <fullName evidence="4">Peptide deformylase</fullName>
        <shortName evidence="4">PDF</shortName>
        <ecNumber evidence="4">3.5.1.88</ecNumber>
    </recommendedName>
    <alternativeName>
        <fullName evidence="4">Polypeptide deformylase</fullName>
    </alternativeName>
</protein>
<dbReference type="EC" id="3.5.1.88" evidence="4"/>
<organism evidence="5 6">
    <name type="scientific">Persicobacter psychrovividus</name>
    <dbReference type="NCBI Taxonomy" id="387638"/>
    <lineage>
        <taxon>Bacteria</taxon>
        <taxon>Pseudomonadati</taxon>
        <taxon>Bacteroidota</taxon>
        <taxon>Cytophagia</taxon>
        <taxon>Cytophagales</taxon>
        <taxon>Persicobacteraceae</taxon>
        <taxon>Persicobacter</taxon>
    </lineage>
</organism>
<dbReference type="Gene3D" id="3.90.45.10">
    <property type="entry name" value="Peptide deformylase"/>
    <property type="match status" value="1"/>
</dbReference>
<dbReference type="InterPro" id="IPR023635">
    <property type="entry name" value="Peptide_deformylase"/>
</dbReference>
<feature type="binding site" evidence="4">
    <location>
        <position position="116"/>
    </location>
    <ligand>
        <name>Fe cation</name>
        <dbReference type="ChEBI" id="CHEBI:24875"/>
    </ligand>
</feature>
<dbReference type="Pfam" id="PF01327">
    <property type="entry name" value="Pep_deformylase"/>
    <property type="match status" value="1"/>
</dbReference>
<dbReference type="Proteomes" id="UP001354989">
    <property type="component" value="Chromosome"/>
</dbReference>
<keyword evidence="2 4" id="KW-0479">Metal-binding</keyword>
<feature type="active site" evidence="4">
    <location>
        <position position="159"/>
    </location>
</feature>
<evidence type="ECO:0000256" key="4">
    <source>
        <dbReference type="HAMAP-Rule" id="MF_00163"/>
    </source>
</evidence>
<dbReference type="HAMAP" id="MF_00163">
    <property type="entry name" value="Pep_deformylase"/>
    <property type="match status" value="1"/>
</dbReference>
<comment type="cofactor">
    <cofactor evidence="4">
        <name>Fe(2+)</name>
        <dbReference type="ChEBI" id="CHEBI:29033"/>
    </cofactor>
    <text evidence="4">Binds 1 Fe(2+) ion.</text>
</comment>
<name>A0ABM7VCT7_9BACT</name>
<feature type="binding site" evidence="4">
    <location>
        <position position="158"/>
    </location>
    <ligand>
        <name>Fe cation</name>
        <dbReference type="ChEBI" id="CHEBI:24875"/>
    </ligand>
</feature>
<evidence type="ECO:0000256" key="1">
    <source>
        <dbReference type="ARBA" id="ARBA00010759"/>
    </source>
</evidence>
<keyword evidence="6" id="KW-1185">Reference proteome</keyword>
<dbReference type="EMBL" id="AP025292">
    <property type="protein sequence ID" value="BDC98567.1"/>
    <property type="molecule type" value="Genomic_DNA"/>
</dbReference>
<comment type="catalytic activity">
    <reaction evidence="4">
        <text>N-terminal N-formyl-L-methionyl-[peptide] + H2O = N-terminal L-methionyl-[peptide] + formate</text>
        <dbReference type="Rhea" id="RHEA:24420"/>
        <dbReference type="Rhea" id="RHEA-COMP:10639"/>
        <dbReference type="Rhea" id="RHEA-COMP:10640"/>
        <dbReference type="ChEBI" id="CHEBI:15377"/>
        <dbReference type="ChEBI" id="CHEBI:15740"/>
        <dbReference type="ChEBI" id="CHEBI:49298"/>
        <dbReference type="ChEBI" id="CHEBI:64731"/>
        <dbReference type="EC" id="3.5.1.88"/>
    </reaction>
</comment>
<evidence type="ECO:0000256" key="3">
    <source>
        <dbReference type="ARBA" id="ARBA00022801"/>
    </source>
</evidence>
<dbReference type="PRINTS" id="PR01576">
    <property type="entry name" value="PDEFORMYLASE"/>
</dbReference>
<keyword evidence="4" id="KW-0408">Iron</keyword>
<dbReference type="PIRSF" id="PIRSF004749">
    <property type="entry name" value="Pep_def"/>
    <property type="match status" value="1"/>
</dbReference>
<evidence type="ECO:0000313" key="5">
    <source>
        <dbReference type="EMBL" id="BDC98567.1"/>
    </source>
</evidence>
<dbReference type="NCBIfam" id="TIGR00079">
    <property type="entry name" value="pept_deformyl"/>
    <property type="match status" value="1"/>
</dbReference>
<keyword evidence="4" id="KW-0648">Protein biosynthesis</keyword>
<dbReference type="InterPro" id="IPR036821">
    <property type="entry name" value="Peptide_deformylase_sf"/>
</dbReference>
<comment type="function">
    <text evidence="4">Removes the formyl group from the N-terminal Met of newly synthesized proteins. Requires at least a dipeptide for an efficient rate of reaction. N-terminal L-methionine is a prerequisite for activity but the enzyme has broad specificity at other positions.</text>
</comment>
<evidence type="ECO:0000256" key="2">
    <source>
        <dbReference type="ARBA" id="ARBA00022723"/>
    </source>
</evidence>
<sequence length="202" mass="23422">MPDTDELKINYNLTKHTQMILPITAYGMPVLKKLAVDIEENNEEVQALVANMFETMYKASGVGLAGPQVNENLRIFVIDGSPMAEEDPKCEGFKKVFINPEIIEEYGEEWGFEEGCLSIPGIRETVMRPEKVLIRYRDENWQEHEEEFDGLRARIVQHEYDHVEGILFTDYLTPFKKRLLKKKLTNIAKGVAPHDYRMKFPK</sequence>
<feature type="binding site" evidence="4">
    <location>
        <position position="162"/>
    </location>
    <ligand>
        <name>Fe cation</name>
        <dbReference type="ChEBI" id="CHEBI:24875"/>
    </ligand>
</feature>
<keyword evidence="3 4" id="KW-0378">Hydrolase</keyword>
<accession>A0ABM7VCT7</accession>